<reference evidence="2" key="1">
    <citation type="submission" date="2020-10" db="EMBL/GenBank/DDBJ databases">
        <title>Genome Sequence of Monilinia vaccinii-corymbosi Sheds Light on Mummy Berry Disease Infection of Blueberry and Mating Type.</title>
        <authorList>
            <person name="Yow A.G."/>
            <person name="Zhang Y."/>
            <person name="Bansal K."/>
            <person name="Eacker S.M."/>
            <person name="Sullivan S."/>
            <person name="Liachko I."/>
            <person name="Cubeta M.A."/>
            <person name="Rollins J.A."/>
            <person name="Ashrafi H."/>
        </authorList>
    </citation>
    <scope>NUCLEOTIDE SEQUENCE</scope>
    <source>
        <strain evidence="2">RL-1</strain>
    </source>
</reference>
<gene>
    <name evidence="2" type="ORF">DSL72_007403</name>
</gene>
<feature type="compositionally biased region" description="Basic and acidic residues" evidence="1">
    <location>
        <begin position="336"/>
        <end position="351"/>
    </location>
</feature>
<evidence type="ECO:0000313" key="2">
    <source>
        <dbReference type="EMBL" id="QSZ36277.1"/>
    </source>
</evidence>
<dbReference type="EMBL" id="CP063410">
    <property type="protein sequence ID" value="QSZ36277.1"/>
    <property type="molecule type" value="Genomic_DNA"/>
</dbReference>
<feature type="region of interest" description="Disordered" evidence="1">
    <location>
        <begin position="238"/>
        <end position="363"/>
    </location>
</feature>
<organism evidence="2 3">
    <name type="scientific">Monilinia vaccinii-corymbosi</name>
    <dbReference type="NCBI Taxonomy" id="61207"/>
    <lineage>
        <taxon>Eukaryota</taxon>
        <taxon>Fungi</taxon>
        <taxon>Dikarya</taxon>
        <taxon>Ascomycota</taxon>
        <taxon>Pezizomycotina</taxon>
        <taxon>Leotiomycetes</taxon>
        <taxon>Helotiales</taxon>
        <taxon>Sclerotiniaceae</taxon>
        <taxon>Monilinia</taxon>
    </lineage>
</organism>
<name>A0A8A3PLI7_9HELO</name>
<proteinExistence type="predicted"/>
<evidence type="ECO:0000313" key="3">
    <source>
        <dbReference type="Proteomes" id="UP000672032"/>
    </source>
</evidence>
<evidence type="ECO:0000256" key="1">
    <source>
        <dbReference type="SAM" id="MobiDB-lite"/>
    </source>
</evidence>
<protein>
    <submittedName>
        <fullName evidence="2">Uncharacterized protein</fullName>
    </submittedName>
</protein>
<feature type="compositionally biased region" description="Polar residues" evidence="1">
    <location>
        <begin position="238"/>
        <end position="261"/>
    </location>
</feature>
<feature type="compositionally biased region" description="Polar residues" evidence="1">
    <location>
        <begin position="276"/>
        <end position="310"/>
    </location>
</feature>
<dbReference type="OrthoDB" id="3537171at2759"/>
<dbReference type="AlphaFoldDB" id="A0A8A3PLI7"/>
<accession>A0A8A3PLI7</accession>
<keyword evidence="3" id="KW-1185">Reference proteome</keyword>
<dbReference type="Proteomes" id="UP000672032">
    <property type="component" value="Chromosome 6"/>
</dbReference>
<sequence length="363" mass="40429">MAQRRRQREFEASLRPVSARELCVGCILWLPEKVMGGESVKCILSECRCNNSELESDGYKHYVVVLDTFRINDEKIKCYVAKLTSQTGTRRYMIDRIEISQDSSASSSLDEPGKLYLEHGSMPKQSFVSLNHAFQISPKLLRTLKPGNPAYDRRLTEQSYTYLMEILGLRTALYEDTDRVRQSGATIPTGIPEIPTRKDRMEAPILHTGYPATASVIAPTAPMAILALPNSMAELGSWNSHQSRASSSAHNLSATQTSTPTPHDPDHEALSKAFMLSSQPKTSRAISPTSRAILNHPPTRSTNREPNTFEPSRENRAQRSATETDPLLHRSPKVQGLERKAVRAPDLESGAHHRRRNGPGLTC</sequence>